<dbReference type="Ensembl" id="ENSBGRT00000012273.1">
    <property type="protein sequence ID" value="ENSBGRP00000010679.1"/>
    <property type="gene ID" value="ENSBGRG00000006653.1"/>
</dbReference>
<keyword evidence="3" id="KW-0732">Signal</keyword>
<name>A0A8B9WPE8_BOSMU</name>
<dbReference type="GeneTree" id="ENSGT00940000166419"/>
<reference evidence="4" key="2">
    <citation type="submission" date="2025-08" db="UniProtKB">
        <authorList>
            <consortium name="Ensembl"/>
        </authorList>
    </citation>
    <scope>IDENTIFICATION</scope>
</reference>
<dbReference type="AlphaFoldDB" id="A0A8B9WPE8"/>
<organism evidence="4 5">
    <name type="scientific">Bos mutus grunniens</name>
    <name type="common">Wild yak</name>
    <name type="synonym">Bos grunniens</name>
    <dbReference type="NCBI Taxonomy" id="30521"/>
    <lineage>
        <taxon>Eukaryota</taxon>
        <taxon>Metazoa</taxon>
        <taxon>Chordata</taxon>
        <taxon>Craniata</taxon>
        <taxon>Vertebrata</taxon>
        <taxon>Euteleostomi</taxon>
        <taxon>Mammalia</taxon>
        <taxon>Eutheria</taxon>
        <taxon>Laurasiatheria</taxon>
        <taxon>Artiodactyla</taxon>
        <taxon>Ruminantia</taxon>
        <taxon>Pecora</taxon>
        <taxon>Bovidae</taxon>
        <taxon>Bovinae</taxon>
        <taxon>Bos</taxon>
    </lineage>
</organism>
<keyword evidence="5" id="KW-1185">Reference proteome</keyword>
<protein>
    <submittedName>
        <fullName evidence="4">Uncharacterized protein</fullName>
    </submittedName>
</protein>
<reference evidence="4" key="1">
    <citation type="submission" date="2019-05" db="EMBL/GenBank/DDBJ databases">
        <authorList>
            <person name="Zhang S."/>
            <person name="Liu J."/>
        </authorList>
    </citation>
    <scope>NUCLEOTIDE SEQUENCE [LARGE SCALE GENOMIC DNA]</scope>
</reference>
<evidence type="ECO:0000256" key="2">
    <source>
        <dbReference type="SAM" id="MobiDB-lite"/>
    </source>
</evidence>
<dbReference type="InterPro" id="IPR012674">
    <property type="entry name" value="Calycin"/>
</dbReference>
<dbReference type="Gene3D" id="2.40.128.20">
    <property type="match status" value="1"/>
</dbReference>
<comment type="similarity">
    <text evidence="1">Belongs to the calycin superfamily. Lipocalin family.</text>
</comment>
<evidence type="ECO:0000313" key="4">
    <source>
        <dbReference type="Ensembl" id="ENSBGRP00000010679.1"/>
    </source>
</evidence>
<feature type="compositionally biased region" description="Pro residues" evidence="2">
    <location>
        <begin position="150"/>
        <end position="162"/>
    </location>
</feature>
<evidence type="ECO:0000256" key="3">
    <source>
        <dbReference type="SAM" id="SignalP"/>
    </source>
</evidence>
<evidence type="ECO:0000256" key="1">
    <source>
        <dbReference type="ARBA" id="ARBA00006889"/>
    </source>
</evidence>
<feature type="signal peptide" evidence="3">
    <location>
        <begin position="1"/>
        <end position="22"/>
    </location>
</feature>
<proteinExistence type="inferred from homology"/>
<reference evidence="4" key="3">
    <citation type="submission" date="2025-09" db="UniProtKB">
        <authorList>
            <consortium name="Ensembl"/>
        </authorList>
    </citation>
    <scope>IDENTIFICATION</scope>
</reference>
<evidence type="ECO:0000313" key="5">
    <source>
        <dbReference type="Proteomes" id="UP000694520"/>
    </source>
</evidence>
<dbReference type="PANTHER" id="PTHR11430">
    <property type="entry name" value="LIPOCALIN"/>
    <property type="match status" value="1"/>
</dbReference>
<dbReference type="Proteomes" id="UP000694520">
    <property type="component" value="Chromosome 9"/>
</dbReference>
<sequence length="175" mass="18877">MGLGWRPALLALLLGLGGGSRAQEQLPRESHNLNWHKVSLAAPSPGMLPHGGQRKLGASIVQVQEVGQLKVVLALNRSRGCQTHSLILRRDRKKPVFRNTLRGVEGFRVMVPDYSASVVYLRLGRAGRTTRTLLLFSESRGHSPRALQGGPPPEPVWGPPLPADASHHPPVAAGP</sequence>
<dbReference type="SUPFAM" id="SSF50814">
    <property type="entry name" value="Lipocalins"/>
    <property type="match status" value="1"/>
</dbReference>
<feature type="chain" id="PRO_5034743332" evidence="3">
    <location>
        <begin position="23"/>
        <end position="175"/>
    </location>
</feature>
<feature type="region of interest" description="Disordered" evidence="2">
    <location>
        <begin position="139"/>
        <end position="175"/>
    </location>
</feature>
<dbReference type="PANTHER" id="PTHR11430:SF79">
    <property type="entry name" value="EPIDIDYMAL-SPECIFIC LIPOCALIN-10"/>
    <property type="match status" value="1"/>
</dbReference>
<accession>A0A8B9WPE8</accession>
<dbReference type="InterPro" id="IPR002345">
    <property type="entry name" value="Lipocalin"/>
</dbReference>
<dbReference type="GO" id="GO:0036094">
    <property type="term" value="F:small molecule binding"/>
    <property type="evidence" value="ECO:0007669"/>
    <property type="project" value="InterPro"/>
</dbReference>